<dbReference type="EMBL" id="JAATJM010000001">
    <property type="protein sequence ID" value="NJC40232.1"/>
    <property type="molecule type" value="Genomic_DNA"/>
</dbReference>
<evidence type="ECO:0000313" key="3">
    <source>
        <dbReference type="Proteomes" id="UP000587415"/>
    </source>
</evidence>
<proteinExistence type="predicted"/>
<evidence type="ECO:0000313" key="2">
    <source>
        <dbReference type="EMBL" id="NJC40232.1"/>
    </source>
</evidence>
<reference evidence="2 3" key="1">
    <citation type="submission" date="2020-03" db="EMBL/GenBank/DDBJ databases">
        <title>Genomic Encyclopedia of Type Strains, Phase IV (KMG-IV): sequencing the most valuable type-strain genomes for metagenomic binning, comparative biology and taxonomic classification.</title>
        <authorList>
            <person name="Goeker M."/>
        </authorList>
    </citation>
    <scope>NUCLEOTIDE SEQUENCE [LARGE SCALE GENOMIC DNA]</scope>
    <source>
        <strain evidence="2 3">DSM 4736</strain>
    </source>
</reference>
<protein>
    <submittedName>
        <fullName evidence="2">Uncharacterized protein</fullName>
    </submittedName>
</protein>
<organism evidence="2 3">
    <name type="scientific">Brevundimonas alba</name>
    <dbReference type="NCBI Taxonomy" id="74314"/>
    <lineage>
        <taxon>Bacteria</taxon>
        <taxon>Pseudomonadati</taxon>
        <taxon>Pseudomonadota</taxon>
        <taxon>Alphaproteobacteria</taxon>
        <taxon>Caulobacterales</taxon>
        <taxon>Caulobacteraceae</taxon>
        <taxon>Brevundimonas</taxon>
    </lineage>
</organism>
<feature type="compositionally biased region" description="Gly residues" evidence="1">
    <location>
        <begin position="80"/>
        <end position="92"/>
    </location>
</feature>
<dbReference type="RefSeq" id="WP_168045132.1">
    <property type="nucleotide sequence ID" value="NZ_JAATJM010000001.1"/>
</dbReference>
<keyword evidence="3" id="KW-1185">Reference proteome</keyword>
<name>A0A7X5YIK6_9CAUL</name>
<feature type="region of interest" description="Disordered" evidence="1">
    <location>
        <begin position="1"/>
        <end position="191"/>
    </location>
</feature>
<feature type="region of interest" description="Disordered" evidence="1">
    <location>
        <begin position="314"/>
        <end position="343"/>
    </location>
</feature>
<feature type="compositionally biased region" description="Low complexity" evidence="1">
    <location>
        <begin position="93"/>
        <end position="107"/>
    </location>
</feature>
<comment type="caution">
    <text evidence="2">The sequence shown here is derived from an EMBL/GenBank/DDBJ whole genome shotgun (WGS) entry which is preliminary data.</text>
</comment>
<evidence type="ECO:0000256" key="1">
    <source>
        <dbReference type="SAM" id="MobiDB-lite"/>
    </source>
</evidence>
<sequence>MSDTQSDNLYRNDNKALSSGSQSADLSRSGGTPVEQQTAPDASRPDPDQDSQGAVDAGGGSARAAPAPASGHERPTSDEGSGGGEGTAGGGASAPASSVAPGPVAAGEGDDGQSSARDGRIGGDLDHEGEMTLGGRADWTDHEGGQHSREGEITVGGSTDTSAGLEGAASRVTDGSAGLGDGLGDFTDGLRDPGEALDGALDRVDDALTSVTGVLGGAQAALTSAAGEVADLPAVSLAGVEDAVSELGAVDALTDSLPDVASSLPHDVTSGLAEQLPDLDPVISSGASNGFLAGLFDPAKAVVDAGSVGGGEDLTDAVSGLLGGSDDDGSDHSLTDDGLDLGL</sequence>
<gene>
    <name evidence="2" type="ORF">GGQ87_000490</name>
</gene>
<feature type="compositionally biased region" description="Basic and acidic residues" evidence="1">
    <location>
        <begin position="138"/>
        <end position="152"/>
    </location>
</feature>
<feature type="compositionally biased region" description="Polar residues" evidence="1">
    <location>
        <begin position="1"/>
        <end position="40"/>
    </location>
</feature>
<accession>A0A7X5YIK6</accession>
<dbReference type="Proteomes" id="UP000587415">
    <property type="component" value="Unassembled WGS sequence"/>
</dbReference>
<dbReference type="AlphaFoldDB" id="A0A7X5YIK6"/>
<feature type="compositionally biased region" description="Basic and acidic residues" evidence="1">
    <location>
        <begin position="117"/>
        <end position="130"/>
    </location>
</feature>